<evidence type="ECO:0000313" key="1">
    <source>
        <dbReference type="EMBL" id="KAJ7560091.1"/>
    </source>
</evidence>
<protein>
    <submittedName>
        <fullName evidence="1">Uncharacterized protein</fullName>
    </submittedName>
</protein>
<proteinExistence type="predicted"/>
<name>A0ACC2E0Y4_DIPCM</name>
<comment type="caution">
    <text evidence="1">The sequence shown here is derived from an EMBL/GenBank/DDBJ whole genome shotgun (WGS) entry which is preliminary data.</text>
</comment>
<sequence>MADTDMEPNCHLFSLPRCVPPRLVVNQNEQDDNSEDIDERDLPLFLLKRMSDDAFMQVISNMPLRKGGSFIANYACRRLNRILATTARLVPVAYDPFQPPRPWYTLAKRLYSNGDIGVPWAYDPISNRWYKFPLPLMRSRDQQNCIMWHKIASADGLVCVTRYSQVLDYATYELELFDPYTQRFRTLPKFERKTLDPSTQSYIAQPADEGYTLTGTFRLNSSVSIWMINPATCEYKVILTRCMISIAENSNHVFVDSYDQTHMRWKKILRTACGMPPGWEMQGGTAICNDILYSIFYNTSLVLAQRETAVGYQLFLHQFDLKSRQYSSDLHPMPEVFCFPGAAVLFNCNNNLILVGTTREDLIATSVKVWKFNPHSAPGWLRLGVMPDPLLLQVRAPSRYGNLDRYSSGGGNFIYFRNDVGHRVVVLDLSMTDEDGLRLRVDAWKEAPECPDISRSGAGSSRKFSMLCIDFCYEPRLLMGVPI</sequence>
<organism evidence="1 2">
    <name type="scientific">Diphasiastrum complanatum</name>
    <name type="common">Issler's clubmoss</name>
    <name type="synonym">Lycopodium complanatum</name>
    <dbReference type="NCBI Taxonomy" id="34168"/>
    <lineage>
        <taxon>Eukaryota</taxon>
        <taxon>Viridiplantae</taxon>
        <taxon>Streptophyta</taxon>
        <taxon>Embryophyta</taxon>
        <taxon>Tracheophyta</taxon>
        <taxon>Lycopodiopsida</taxon>
        <taxon>Lycopodiales</taxon>
        <taxon>Lycopodiaceae</taxon>
        <taxon>Lycopodioideae</taxon>
        <taxon>Diphasiastrum</taxon>
    </lineage>
</organism>
<dbReference type="Proteomes" id="UP001162992">
    <property type="component" value="Chromosome 4"/>
</dbReference>
<dbReference type="EMBL" id="CM055095">
    <property type="protein sequence ID" value="KAJ7560091.1"/>
    <property type="molecule type" value="Genomic_DNA"/>
</dbReference>
<evidence type="ECO:0000313" key="2">
    <source>
        <dbReference type="Proteomes" id="UP001162992"/>
    </source>
</evidence>
<gene>
    <name evidence="1" type="ORF">O6H91_04G113100</name>
</gene>
<keyword evidence="2" id="KW-1185">Reference proteome</keyword>
<accession>A0ACC2E0Y4</accession>
<reference evidence="2" key="1">
    <citation type="journal article" date="2024" name="Proc. Natl. Acad. Sci. U.S.A.">
        <title>Extraordinary preservation of gene collinearity over three hundred million years revealed in homosporous lycophytes.</title>
        <authorList>
            <person name="Li C."/>
            <person name="Wickell D."/>
            <person name="Kuo L.Y."/>
            <person name="Chen X."/>
            <person name="Nie B."/>
            <person name="Liao X."/>
            <person name="Peng D."/>
            <person name="Ji J."/>
            <person name="Jenkins J."/>
            <person name="Williams M."/>
            <person name="Shu S."/>
            <person name="Plott C."/>
            <person name="Barry K."/>
            <person name="Rajasekar S."/>
            <person name="Grimwood J."/>
            <person name="Han X."/>
            <person name="Sun S."/>
            <person name="Hou Z."/>
            <person name="He W."/>
            <person name="Dai G."/>
            <person name="Sun C."/>
            <person name="Schmutz J."/>
            <person name="Leebens-Mack J.H."/>
            <person name="Li F.W."/>
            <person name="Wang L."/>
        </authorList>
    </citation>
    <scope>NUCLEOTIDE SEQUENCE [LARGE SCALE GENOMIC DNA]</scope>
    <source>
        <strain evidence="2">cv. PW_Plant_1</strain>
    </source>
</reference>